<dbReference type="Proteomes" id="UP000243887">
    <property type="component" value="Unassembled WGS sequence"/>
</dbReference>
<evidence type="ECO:0000313" key="3">
    <source>
        <dbReference type="Proteomes" id="UP000243887"/>
    </source>
</evidence>
<keyword evidence="1" id="KW-0732">Signal</keyword>
<gene>
    <name evidence="2" type="ORF">SAMN04487893_1103</name>
</gene>
<evidence type="ECO:0000256" key="1">
    <source>
        <dbReference type="SAM" id="SignalP"/>
    </source>
</evidence>
<dbReference type="AlphaFoldDB" id="A0A1I3SB05"/>
<keyword evidence="3" id="KW-1185">Reference proteome</keyword>
<sequence>MYVCIVMNRKIYILLLLVFSFLLGPTQTFASPMQTDMACCKDSSTEMSCCKDDKKASDSEMDCGSSCKSASCVCPVVTISPNVLFSENENEALFTFSDKKQNYPNAEILISSDFRSIWLPPKLG</sequence>
<protein>
    <submittedName>
        <fullName evidence="2">Uncharacterized protein</fullName>
    </submittedName>
</protein>
<evidence type="ECO:0000313" key="2">
    <source>
        <dbReference type="EMBL" id="SFJ55580.1"/>
    </source>
</evidence>
<feature type="chain" id="PRO_5017433747" evidence="1">
    <location>
        <begin position="31"/>
        <end position="124"/>
    </location>
</feature>
<organism evidence="2 3">
    <name type="scientific">Myroides guanonis</name>
    <dbReference type="NCBI Taxonomy" id="1150112"/>
    <lineage>
        <taxon>Bacteria</taxon>
        <taxon>Pseudomonadati</taxon>
        <taxon>Bacteroidota</taxon>
        <taxon>Flavobacteriia</taxon>
        <taxon>Flavobacteriales</taxon>
        <taxon>Flavobacteriaceae</taxon>
        <taxon>Myroides</taxon>
    </lineage>
</organism>
<feature type="signal peptide" evidence="1">
    <location>
        <begin position="1"/>
        <end position="30"/>
    </location>
</feature>
<name>A0A1I3SB05_9FLAO</name>
<proteinExistence type="predicted"/>
<dbReference type="EMBL" id="FORU01000010">
    <property type="protein sequence ID" value="SFJ55580.1"/>
    <property type="molecule type" value="Genomic_DNA"/>
</dbReference>
<accession>A0A1I3SB05</accession>
<reference evidence="3" key="1">
    <citation type="submission" date="2016-10" db="EMBL/GenBank/DDBJ databases">
        <authorList>
            <person name="Varghese N."/>
            <person name="Submissions S."/>
        </authorList>
    </citation>
    <scope>NUCLEOTIDE SEQUENCE [LARGE SCALE GENOMIC DNA]</scope>
    <source>
        <strain evidence="3">DSM 26542</strain>
    </source>
</reference>
<dbReference type="STRING" id="1150112.SAMN04487893_1103"/>